<dbReference type="InterPro" id="IPR053150">
    <property type="entry name" value="Teicoplanin_resist-assoc"/>
</dbReference>
<organism evidence="4 5">
    <name type="scientific">Candidatus Onthousia excrementipullorum</name>
    <dbReference type="NCBI Taxonomy" id="2840884"/>
    <lineage>
        <taxon>Bacteria</taxon>
        <taxon>Bacillati</taxon>
        <taxon>Bacillota</taxon>
        <taxon>Bacilli</taxon>
        <taxon>Candidatus Onthousia</taxon>
    </lineage>
</organism>
<feature type="transmembrane region" description="Helical" evidence="2">
    <location>
        <begin position="136"/>
        <end position="158"/>
    </location>
</feature>
<evidence type="ECO:0000313" key="5">
    <source>
        <dbReference type="Proteomes" id="UP000824232"/>
    </source>
</evidence>
<reference evidence="4" key="1">
    <citation type="submission" date="2020-10" db="EMBL/GenBank/DDBJ databases">
        <authorList>
            <person name="Gilroy R."/>
        </authorList>
    </citation>
    <scope>NUCLEOTIDE SEQUENCE</scope>
    <source>
        <strain evidence="4">CHK184-20233</strain>
    </source>
</reference>
<feature type="transmembrane region" description="Helical" evidence="2">
    <location>
        <begin position="106"/>
        <end position="124"/>
    </location>
</feature>
<keyword evidence="2" id="KW-1133">Transmembrane helix</keyword>
<feature type="transmembrane region" description="Helical" evidence="2">
    <location>
        <begin position="283"/>
        <end position="302"/>
    </location>
</feature>
<comment type="caution">
    <text evidence="4">The sequence shown here is derived from an EMBL/GenBank/DDBJ whole genome shotgun (WGS) entry which is preliminary data.</text>
</comment>
<evidence type="ECO:0000256" key="1">
    <source>
        <dbReference type="SAM" id="MobiDB-lite"/>
    </source>
</evidence>
<keyword evidence="2" id="KW-0472">Membrane</keyword>
<dbReference type="PANTHER" id="PTHR36834:SF1">
    <property type="entry name" value="INTEGRAL MEMBRANE PROTEIN"/>
    <property type="match status" value="1"/>
</dbReference>
<protein>
    <submittedName>
        <fullName evidence="4">VanZ family protein</fullName>
    </submittedName>
</protein>
<keyword evidence="2" id="KW-0812">Transmembrane</keyword>
<feature type="transmembrane region" description="Helical" evidence="2">
    <location>
        <begin position="214"/>
        <end position="234"/>
    </location>
</feature>
<feature type="transmembrane region" description="Helical" evidence="2">
    <location>
        <begin position="308"/>
        <end position="329"/>
    </location>
</feature>
<dbReference type="EMBL" id="DVHC01000031">
    <property type="protein sequence ID" value="HIR59013.1"/>
    <property type="molecule type" value="Genomic_DNA"/>
</dbReference>
<evidence type="ECO:0000256" key="2">
    <source>
        <dbReference type="SAM" id="Phobius"/>
    </source>
</evidence>
<proteinExistence type="predicted"/>
<feature type="transmembrane region" description="Helical" evidence="2">
    <location>
        <begin position="12"/>
        <end position="31"/>
    </location>
</feature>
<sequence>MEVYLESIKTAFLIFPLLAFLITLPYLLIEYHKYGSVPLIRSSIVYTFILYLLTAYFLVILPLPSKEQVLAMPTKVPQLIPFAFLGDFIDAFKSASGILAFLKSPIVYTTLFNIAITIPFGIYLRYYFKKKWYTTIIYTFLLSLFFELTQLTGLYGLYPKAYRLFDVDDLMVNTLGGFIGYLITPIITIFLPNRDEIDKISYKRGKVVSIYRRSLAFLIDLFIFATLMFIVLVITNFHDFIIPLVISIVIYYIILPTITCYTFGKYLVKIKLDSKNKYKHLSIFLRQIILYFLIVFGPPIVINYNNHINGLVMLFYILFLIYAYFEIFLKFFGRKKPLIYERLTKTENLSTVYYMDDLKSDAKNEPSQDTKSVVQCNKEEVKDESRD</sequence>
<evidence type="ECO:0000259" key="3">
    <source>
        <dbReference type="Pfam" id="PF04892"/>
    </source>
</evidence>
<feature type="compositionally biased region" description="Basic and acidic residues" evidence="1">
    <location>
        <begin position="377"/>
        <end position="387"/>
    </location>
</feature>
<feature type="transmembrane region" description="Helical" evidence="2">
    <location>
        <begin position="170"/>
        <end position="193"/>
    </location>
</feature>
<dbReference type="InterPro" id="IPR006976">
    <property type="entry name" value="VanZ-like"/>
</dbReference>
<feature type="region of interest" description="Disordered" evidence="1">
    <location>
        <begin position="362"/>
        <end position="387"/>
    </location>
</feature>
<accession>A0A9D1DU60</accession>
<name>A0A9D1DU60_9FIRM</name>
<reference evidence="4" key="2">
    <citation type="journal article" date="2021" name="PeerJ">
        <title>Extensive microbial diversity within the chicken gut microbiome revealed by metagenomics and culture.</title>
        <authorList>
            <person name="Gilroy R."/>
            <person name="Ravi A."/>
            <person name="Getino M."/>
            <person name="Pursley I."/>
            <person name="Horton D.L."/>
            <person name="Alikhan N.F."/>
            <person name="Baker D."/>
            <person name="Gharbi K."/>
            <person name="Hall N."/>
            <person name="Watson M."/>
            <person name="Adriaenssens E.M."/>
            <person name="Foster-Nyarko E."/>
            <person name="Jarju S."/>
            <person name="Secka A."/>
            <person name="Antonio M."/>
            <person name="Oren A."/>
            <person name="Chaudhuri R.R."/>
            <person name="La Ragione R."/>
            <person name="Hildebrand F."/>
            <person name="Pallen M.J."/>
        </authorList>
    </citation>
    <scope>NUCLEOTIDE SEQUENCE</scope>
    <source>
        <strain evidence="4">CHK184-20233</strain>
    </source>
</reference>
<feature type="transmembrane region" description="Helical" evidence="2">
    <location>
        <begin position="43"/>
        <end position="63"/>
    </location>
</feature>
<gene>
    <name evidence="4" type="ORF">IAB38_03085</name>
</gene>
<dbReference type="Proteomes" id="UP000824232">
    <property type="component" value="Unassembled WGS sequence"/>
</dbReference>
<dbReference type="Pfam" id="PF04892">
    <property type="entry name" value="VanZ"/>
    <property type="match status" value="1"/>
</dbReference>
<evidence type="ECO:0000313" key="4">
    <source>
        <dbReference type="EMBL" id="HIR59013.1"/>
    </source>
</evidence>
<dbReference type="PANTHER" id="PTHR36834">
    <property type="entry name" value="MEMBRANE PROTEIN-RELATED"/>
    <property type="match status" value="1"/>
</dbReference>
<feature type="transmembrane region" description="Helical" evidence="2">
    <location>
        <begin position="240"/>
        <end position="263"/>
    </location>
</feature>
<feature type="domain" description="VanZ-like" evidence="3">
    <location>
        <begin position="48"/>
        <end position="187"/>
    </location>
</feature>
<dbReference type="AlphaFoldDB" id="A0A9D1DU60"/>